<dbReference type="SUPFAM" id="SSF50978">
    <property type="entry name" value="WD40 repeat-like"/>
    <property type="match status" value="1"/>
</dbReference>
<name>A0A8H3FRL3_9LECA</name>
<evidence type="ECO:0000313" key="2">
    <source>
        <dbReference type="Proteomes" id="UP000664534"/>
    </source>
</evidence>
<evidence type="ECO:0008006" key="3">
    <source>
        <dbReference type="Google" id="ProtNLM"/>
    </source>
</evidence>
<protein>
    <recommendedName>
        <fullName evidence="3">WD40 repeat-like protein</fullName>
    </recommendedName>
</protein>
<sequence>MPAPDSPPMIVARFLRANHYNDVPEAGLSQDAGTVEKGDLTIEKILEEKKVFDLTLRFEKTGLQTGEKWTLPAPSSPYQISTLPSASNLLHVSVQDFHDETPFQLLLASTADRKLHLISTDTTFSIYKSLSFLQDSPILSCISFGRSGLKTITTGMSGQVILYDHEIDKVLDERRDHSKYVVKVATWNGIVVTAGWDKKVFIYHASGDFLSLGSPVAATTLSTNPETITFVEHPDSDRPILLVTRQDSTLLYYYSLELKLLGSQNLAPHSNSWITFTPSSIAVNPKDPTLLAVATSAVPHMKVIIVRLLLPPLRESPANIASPATQAAQTRSNLAIQDREEAAIQIHVSTMAPQTPYSTPQVVWRPHGTGVFVNGDDGVIRGLETKTGKIVSTLQGGHEVGSKIRSIWCGLIGVEGGKDEWLVSGGFDRRLVVWTQEKQK</sequence>
<reference evidence="1" key="1">
    <citation type="submission" date="2021-03" db="EMBL/GenBank/DDBJ databases">
        <authorList>
            <person name="Tagirdzhanova G."/>
        </authorList>
    </citation>
    <scope>NUCLEOTIDE SEQUENCE</scope>
</reference>
<dbReference type="Proteomes" id="UP000664534">
    <property type="component" value="Unassembled WGS sequence"/>
</dbReference>
<comment type="caution">
    <text evidence="1">The sequence shown here is derived from an EMBL/GenBank/DDBJ whole genome shotgun (WGS) entry which is preliminary data.</text>
</comment>
<gene>
    <name evidence="1" type="ORF">IMSHALPRED_006997</name>
</gene>
<dbReference type="Gene3D" id="2.130.10.10">
    <property type="entry name" value="YVTN repeat-like/Quinoprotein amine dehydrogenase"/>
    <property type="match status" value="2"/>
</dbReference>
<keyword evidence="2" id="KW-1185">Reference proteome</keyword>
<organism evidence="1 2">
    <name type="scientific">Imshaugia aleurites</name>
    <dbReference type="NCBI Taxonomy" id="172621"/>
    <lineage>
        <taxon>Eukaryota</taxon>
        <taxon>Fungi</taxon>
        <taxon>Dikarya</taxon>
        <taxon>Ascomycota</taxon>
        <taxon>Pezizomycotina</taxon>
        <taxon>Lecanoromycetes</taxon>
        <taxon>OSLEUM clade</taxon>
        <taxon>Lecanoromycetidae</taxon>
        <taxon>Lecanorales</taxon>
        <taxon>Lecanorineae</taxon>
        <taxon>Parmeliaceae</taxon>
        <taxon>Imshaugia</taxon>
    </lineage>
</organism>
<dbReference type="EMBL" id="CAJPDT010000043">
    <property type="protein sequence ID" value="CAF9926563.1"/>
    <property type="molecule type" value="Genomic_DNA"/>
</dbReference>
<dbReference type="OrthoDB" id="1932312at2759"/>
<dbReference type="InterPro" id="IPR036322">
    <property type="entry name" value="WD40_repeat_dom_sf"/>
</dbReference>
<accession>A0A8H3FRL3</accession>
<evidence type="ECO:0000313" key="1">
    <source>
        <dbReference type="EMBL" id="CAF9926563.1"/>
    </source>
</evidence>
<dbReference type="AlphaFoldDB" id="A0A8H3FRL3"/>
<dbReference type="InterPro" id="IPR015943">
    <property type="entry name" value="WD40/YVTN_repeat-like_dom_sf"/>
</dbReference>
<proteinExistence type="predicted"/>